<dbReference type="PANTHER" id="PTHR30040">
    <property type="entry name" value="THIAMINE BIOSYNTHESIS LIPOPROTEIN APBE"/>
    <property type="match status" value="1"/>
</dbReference>
<accession>A0A1I6QLV7</accession>
<keyword evidence="7" id="KW-0479">Metal-binding</keyword>
<evidence type="ECO:0000256" key="8">
    <source>
        <dbReference type="ARBA" id="ARBA00022827"/>
    </source>
</evidence>
<keyword evidence="15" id="KW-1185">Reference proteome</keyword>
<evidence type="ECO:0000256" key="13">
    <source>
        <dbReference type="SAM" id="SignalP"/>
    </source>
</evidence>
<keyword evidence="8" id="KW-0274">FAD</keyword>
<evidence type="ECO:0000256" key="1">
    <source>
        <dbReference type="ARBA" id="ARBA00001946"/>
    </source>
</evidence>
<dbReference type="RefSeq" id="WP_074944418.1">
    <property type="nucleotide sequence ID" value="NZ_FOZU01000004.1"/>
</dbReference>
<comment type="similarity">
    <text evidence="2">Belongs to the ApbE family.</text>
</comment>
<evidence type="ECO:0000256" key="4">
    <source>
        <dbReference type="ARBA" id="ARBA00016337"/>
    </source>
</evidence>
<evidence type="ECO:0000256" key="3">
    <source>
        <dbReference type="ARBA" id="ARBA00011955"/>
    </source>
</evidence>
<dbReference type="Proteomes" id="UP000182827">
    <property type="component" value="Unassembled WGS sequence"/>
</dbReference>
<keyword evidence="12" id="KW-0175">Coiled coil</keyword>
<evidence type="ECO:0000313" key="15">
    <source>
        <dbReference type="Proteomes" id="UP000182827"/>
    </source>
</evidence>
<dbReference type="Pfam" id="PF02424">
    <property type="entry name" value="ApbE"/>
    <property type="match status" value="1"/>
</dbReference>
<dbReference type="InterPro" id="IPR014469">
    <property type="entry name" value="DUF2271"/>
</dbReference>
<feature type="coiled-coil region" evidence="12">
    <location>
        <begin position="73"/>
        <end position="100"/>
    </location>
</feature>
<proteinExistence type="inferred from homology"/>
<dbReference type="EMBL" id="FOZU01000004">
    <property type="protein sequence ID" value="SFS53439.1"/>
    <property type="molecule type" value="Genomic_DNA"/>
</dbReference>
<dbReference type="Pfam" id="PF10029">
    <property type="entry name" value="DUF2271"/>
    <property type="match status" value="1"/>
</dbReference>
<protein>
    <recommendedName>
        <fullName evidence="4">FAD:protein FMN transferase</fullName>
        <ecNumber evidence="3">2.7.1.180</ecNumber>
    </recommendedName>
    <alternativeName>
        <fullName evidence="10">Flavin transferase</fullName>
    </alternativeName>
</protein>
<reference evidence="15" key="1">
    <citation type="submission" date="2016-10" db="EMBL/GenBank/DDBJ databases">
        <authorList>
            <person name="Varghese N."/>
            <person name="Submissions S."/>
        </authorList>
    </citation>
    <scope>NUCLEOTIDE SEQUENCE [LARGE SCALE GENOMIC DNA]</scope>
    <source>
        <strain evidence="15">ANC 5076</strain>
    </source>
</reference>
<organism evidence="14 15">
    <name type="scientific">Acinetobacter bohemicus</name>
    <dbReference type="NCBI Taxonomy" id="1435036"/>
    <lineage>
        <taxon>Bacteria</taxon>
        <taxon>Pseudomonadati</taxon>
        <taxon>Pseudomonadota</taxon>
        <taxon>Gammaproteobacteria</taxon>
        <taxon>Moraxellales</taxon>
        <taxon>Moraxellaceae</taxon>
        <taxon>Acinetobacter</taxon>
    </lineage>
</organism>
<evidence type="ECO:0000256" key="9">
    <source>
        <dbReference type="ARBA" id="ARBA00022842"/>
    </source>
</evidence>
<dbReference type="SUPFAM" id="SSF143631">
    <property type="entry name" value="ApbE-like"/>
    <property type="match status" value="1"/>
</dbReference>
<gene>
    <name evidence="14" type="ORF">SAMN05444586_1004120</name>
</gene>
<evidence type="ECO:0000256" key="5">
    <source>
        <dbReference type="ARBA" id="ARBA00022630"/>
    </source>
</evidence>
<feature type="chain" id="PRO_5010158891" description="FAD:protein FMN transferase" evidence="13">
    <location>
        <begin position="35"/>
        <end position="519"/>
    </location>
</feature>
<dbReference type="AlphaFoldDB" id="A0A1I6QLV7"/>
<keyword evidence="14" id="KW-0449">Lipoprotein</keyword>
<dbReference type="PANTHER" id="PTHR30040:SF2">
    <property type="entry name" value="FAD:PROTEIN FMN TRANSFERASE"/>
    <property type="match status" value="1"/>
</dbReference>
<comment type="catalytic activity">
    <reaction evidence="11">
        <text>L-threonyl-[protein] + FAD = FMN-L-threonyl-[protein] + AMP + H(+)</text>
        <dbReference type="Rhea" id="RHEA:36847"/>
        <dbReference type="Rhea" id="RHEA-COMP:11060"/>
        <dbReference type="Rhea" id="RHEA-COMP:11061"/>
        <dbReference type="ChEBI" id="CHEBI:15378"/>
        <dbReference type="ChEBI" id="CHEBI:30013"/>
        <dbReference type="ChEBI" id="CHEBI:57692"/>
        <dbReference type="ChEBI" id="CHEBI:74257"/>
        <dbReference type="ChEBI" id="CHEBI:456215"/>
        <dbReference type="EC" id="2.7.1.180"/>
    </reaction>
</comment>
<sequence>MSSAVRNFYPIRKAFRLSPLVMALALISPFHANAAEQSEKIEQSEQIATQTHRFHRDHILGTSLDVVVQGASKQDARRAVDAIEKEISQLDQVLSTWRNDSEITALNNNKQANVSAELFEVIAACETWRDKTCGAFDARLGQLITLWEQSQGVVKLDEATRTQVLNQLQSDSVKLDAEQRSIAIDSAVKFAPDAYAKGYIIDRALVAARQAVPSIEGLLVDIGGDIRVWGNAPQKEGWKIGVQDAFVHNDNSAPQQVLNLNDQAIAFSGQGYRTLAEQSHLLDPKTGMPLQQVEQCVVVGTCAADADALATALAAMTPSEGLALIETLIGYEAKVTLTDGQVHQSSGWNSLVEMPQHAEMRTVAASQSSAKWPAGYQAVIDLIIPKMNVEKYRAPYVSVWVTDANRQIVRTLAVWGKDEKWINSNYVWWRRYGRQMPNLDAVAKPSRQPGQYKLAWDGKDETGKAVAAGKYLIHIETSREHGEHSYQTFDLDVKAKGSNQTLPAQKEIGAVKLNFQKVN</sequence>
<keyword evidence="9" id="KW-0460">Magnesium</keyword>
<evidence type="ECO:0000313" key="14">
    <source>
        <dbReference type="EMBL" id="SFS53439.1"/>
    </source>
</evidence>
<evidence type="ECO:0000256" key="10">
    <source>
        <dbReference type="ARBA" id="ARBA00031306"/>
    </source>
</evidence>
<keyword evidence="5" id="KW-0285">Flavoprotein</keyword>
<dbReference type="GO" id="GO:0046872">
    <property type="term" value="F:metal ion binding"/>
    <property type="evidence" value="ECO:0007669"/>
    <property type="project" value="UniProtKB-KW"/>
</dbReference>
<dbReference type="GO" id="GO:0016740">
    <property type="term" value="F:transferase activity"/>
    <property type="evidence" value="ECO:0007669"/>
    <property type="project" value="UniProtKB-KW"/>
</dbReference>
<evidence type="ECO:0000256" key="12">
    <source>
        <dbReference type="SAM" id="Coils"/>
    </source>
</evidence>
<evidence type="ECO:0000256" key="7">
    <source>
        <dbReference type="ARBA" id="ARBA00022723"/>
    </source>
</evidence>
<keyword evidence="6" id="KW-0808">Transferase</keyword>
<comment type="cofactor">
    <cofactor evidence="1">
        <name>Mg(2+)</name>
        <dbReference type="ChEBI" id="CHEBI:18420"/>
    </cofactor>
</comment>
<name>A0A1I6QLV7_9GAMM</name>
<dbReference type="InterPro" id="IPR003374">
    <property type="entry name" value="ApbE-like_sf"/>
</dbReference>
<evidence type="ECO:0000256" key="11">
    <source>
        <dbReference type="ARBA" id="ARBA00048540"/>
    </source>
</evidence>
<dbReference type="EC" id="2.7.1.180" evidence="3"/>
<dbReference type="Gene3D" id="2.60.40.4070">
    <property type="match status" value="1"/>
</dbReference>
<feature type="signal peptide" evidence="13">
    <location>
        <begin position="1"/>
        <end position="34"/>
    </location>
</feature>
<evidence type="ECO:0000256" key="2">
    <source>
        <dbReference type="ARBA" id="ARBA00008282"/>
    </source>
</evidence>
<dbReference type="InterPro" id="IPR024932">
    <property type="entry name" value="ApbE"/>
</dbReference>
<keyword evidence="13" id="KW-0732">Signal</keyword>
<dbReference type="Gene3D" id="3.10.520.10">
    <property type="entry name" value="ApbE-like domains"/>
    <property type="match status" value="1"/>
</dbReference>
<evidence type="ECO:0000256" key="6">
    <source>
        <dbReference type="ARBA" id="ARBA00022679"/>
    </source>
</evidence>